<feature type="region of interest" description="Disordered" evidence="1">
    <location>
        <begin position="441"/>
        <end position="504"/>
    </location>
</feature>
<gene>
    <name evidence="2" type="ORF">RHTO_04312</name>
</gene>
<feature type="compositionally biased region" description="Basic and acidic residues" evidence="1">
    <location>
        <begin position="493"/>
        <end position="504"/>
    </location>
</feature>
<feature type="compositionally biased region" description="Polar residues" evidence="1">
    <location>
        <begin position="208"/>
        <end position="221"/>
    </location>
</feature>
<reference evidence="2 3" key="1">
    <citation type="journal article" date="2012" name="Nat. Commun.">
        <title>A multi-omic map of the lipid-producing yeast Rhodosporidium toruloides.</title>
        <authorList>
            <person name="Zhu Z."/>
            <person name="Zhang S."/>
            <person name="Liu H."/>
            <person name="Shen H."/>
            <person name="Lin X."/>
            <person name="Yang F."/>
            <person name="Zhou Y.J."/>
            <person name="Jin G."/>
            <person name="Ye M."/>
            <person name="Zou H."/>
            <person name="Zou H."/>
            <person name="Zhao Z.K."/>
        </authorList>
    </citation>
    <scope>NUCLEOTIDE SEQUENCE [LARGE SCALE GENOMIC DNA]</scope>
    <source>
        <strain evidence="2 3">NP11</strain>
    </source>
</reference>
<evidence type="ECO:0000313" key="3">
    <source>
        <dbReference type="Proteomes" id="UP000016926"/>
    </source>
</evidence>
<dbReference type="OrthoDB" id="10461850at2759"/>
<feature type="compositionally biased region" description="Low complexity" evidence="1">
    <location>
        <begin position="478"/>
        <end position="489"/>
    </location>
</feature>
<evidence type="ECO:0000313" key="2">
    <source>
        <dbReference type="EMBL" id="EMS19538.1"/>
    </source>
</evidence>
<proteinExistence type="predicted"/>
<organism evidence="2 3">
    <name type="scientific">Rhodotorula toruloides (strain NP11)</name>
    <name type="common">Yeast</name>
    <name type="synonym">Rhodosporidium toruloides</name>
    <dbReference type="NCBI Taxonomy" id="1130832"/>
    <lineage>
        <taxon>Eukaryota</taxon>
        <taxon>Fungi</taxon>
        <taxon>Dikarya</taxon>
        <taxon>Basidiomycota</taxon>
        <taxon>Pucciniomycotina</taxon>
        <taxon>Microbotryomycetes</taxon>
        <taxon>Sporidiobolales</taxon>
        <taxon>Sporidiobolaceae</taxon>
        <taxon>Rhodotorula</taxon>
    </lineage>
</organism>
<dbReference type="Proteomes" id="UP000016926">
    <property type="component" value="Unassembled WGS sequence"/>
</dbReference>
<accession>M7XH99</accession>
<feature type="compositionally biased region" description="Basic and acidic residues" evidence="1">
    <location>
        <begin position="66"/>
        <end position="88"/>
    </location>
</feature>
<feature type="region of interest" description="Disordered" evidence="1">
    <location>
        <begin position="256"/>
        <end position="334"/>
    </location>
</feature>
<protein>
    <submittedName>
        <fullName evidence="2">Uncharacterized protein</fullName>
    </submittedName>
</protein>
<keyword evidence="3" id="KW-1185">Reference proteome</keyword>
<dbReference type="HOGENOM" id="CLU_526922_0_0_1"/>
<feature type="compositionally biased region" description="Basic and acidic residues" evidence="1">
    <location>
        <begin position="34"/>
        <end position="45"/>
    </location>
</feature>
<dbReference type="EMBL" id="KB722668">
    <property type="protein sequence ID" value="EMS19538.1"/>
    <property type="molecule type" value="Genomic_DNA"/>
</dbReference>
<dbReference type="AlphaFoldDB" id="M7XH99"/>
<dbReference type="RefSeq" id="XP_016270657.1">
    <property type="nucleotide sequence ID" value="XM_016417980.1"/>
</dbReference>
<feature type="compositionally biased region" description="Pro residues" evidence="1">
    <location>
        <begin position="9"/>
        <end position="24"/>
    </location>
</feature>
<feature type="region of interest" description="Disordered" evidence="1">
    <location>
        <begin position="1"/>
        <end position="88"/>
    </location>
</feature>
<sequence>MAASALPTKLPPQPSSSQPSPPPFGCSSPPHAGFFEDRMNRRDTRAGQAEVDTHSGWPASDQATSEEDRAVERVERASSDRRTGDEARVVDLGIGCSTGHGHGRQNHSSEPLPSLLSHIPADSSFAAPFLPSTSASLPIYLDRTMSRSIRYQLAPCSCGTKRASSAAVPHPHVPDPTNTKKRKVCHSHFRSEALFAGPPSPTKRTRARSTSASTWWPSVSLSHGEGRESRFAPSEEVWTGSGAGWTNQLAQRFSSLKLRSGSSSSKRARQDRSRSRSRSRGRGREPTTTVRDRPRDVRPRMPGRAASSPSVFGVSGLKTPYTGPPTPSTTPDLEGPALKKILLANLRTRMENGGSGSKAAEVGLRFKKWEPLDEADNPATEPIPKAHDADDPALLNNDDHEADNFDPVDVDLALPDPPAELVQEEPTDLLLASDEASVVFDSSHNDVEAQEPTISPPLGRPSLRRTTSLPNIPLGEQSDANDSRSSSANKYTYRQEKDQRRRSMWEASGWTFVSCEG</sequence>
<evidence type="ECO:0000256" key="1">
    <source>
        <dbReference type="SAM" id="MobiDB-lite"/>
    </source>
</evidence>
<feature type="compositionally biased region" description="Low complexity" evidence="1">
    <location>
        <begin position="256"/>
        <end position="265"/>
    </location>
</feature>
<name>M7XH99_RHOT1</name>
<feature type="region of interest" description="Disordered" evidence="1">
    <location>
        <begin position="193"/>
        <end position="242"/>
    </location>
</feature>
<dbReference type="GeneID" id="27368325"/>
<feature type="region of interest" description="Disordered" evidence="1">
    <location>
        <begin position="374"/>
        <end position="411"/>
    </location>
</feature>
<feature type="compositionally biased region" description="Basic and acidic residues" evidence="1">
    <location>
        <begin position="282"/>
        <end position="299"/>
    </location>
</feature>